<keyword evidence="4 8" id="KW-0812">Transmembrane</keyword>
<dbReference type="GO" id="GO:0005886">
    <property type="term" value="C:plasma membrane"/>
    <property type="evidence" value="ECO:0007669"/>
    <property type="project" value="UniProtKB-SubCell"/>
</dbReference>
<sequence>MFDKLSKKGIEFLMAFRNEYGVLALFASAAVVLKLLFFYRLIGVEANFILVWLITCLFTYLLFSSIKNKWIPAVIYLLLTILMLCDVTYSSFFNRYLSVNMLGAAGVLGDITESIKEVLKPKFFLLLADSILIFAALFARKMKKEENADLDSLESTPDSDRSVLEAIDLECFNSEKTNLENIDLECASETGEIVFITDFDQLEELEEKEAAEATETINKAEEFSNQEQCTSVPVQNEAEQDDLLKNSVNRRTRSKRRKQQKNLKQKTLLWMRQHKRPLTGVLLLLVLTFNISGSYLITSISNQEIYSYHLKDIMGAVTGNSSNIGANYMYDFTDSYQTEKNGPLFGVAKNKNLIVIQIESLQNFVINREYNGQEITPNLNQLLKENTIYFDNYYQQIGSGNTSDAEFATNNSIYGTLSSFTYKLYDHNYFRGLPVLLKEQGYESAVYHAHEDRNFWNRQDAYSAIGFDTYVGGIEGSDKGQYDMTEWMGWGLTDSEFFQQTMEYLKKMPEPFYSFIITLSNHHPYIMMDKYNFIDILPEDKDTIVGNYINSAAYTDYALGQLFQQLKDEGLYENSIIALYGDHMGLTKTDEEIHKSMSKILGKDYDFDTMMNIPLIISVPGAEQNIQQTVSVSGGQLDFLPTIAYLMGFDSLDTIYLGHNLLTIDSGFVAEQTYMTKGSFFQDDIVYEMSRDGVFENGRAWNKKTGESVPVKDCYEGYLRSMGLINTSEYMLKNDVLRKVYLEGQDTLSAFSHSSSIEYPDEIALAGAPDMNLLGTNSLEALNASYEAGYRNLKVQVCWTEDKEAVLLSTWKELSRYFDTDKSSEVTLEVFHNLNMVNGLTSMDFLDLISWVREHPDATILAEVERSPDYFMKCMESYAGSILNQFIVEVPGIVEYSGLYNSILNVDTGGNTAEQIIEYIQMNQVPSIVMSRESAAGIYKKVLDKADCETYIVDNNTGIITKTSL</sequence>
<feature type="transmembrane region" description="Helical" evidence="8">
    <location>
        <begin position="123"/>
        <end position="139"/>
    </location>
</feature>
<evidence type="ECO:0000313" key="10">
    <source>
        <dbReference type="EMBL" id="MBR0599998.1"/>
    </source>
</evidence>
<dbReference type="InterPro" id="IPR050448">
    <property type="entry name" value="OpgB/LTA_synthase_biosynth"/>
</dbReference>
<evidence type="ECO:0000256" key="3">
    <source>
        <dbReference type="ARBA" id="ARBA00022475"/>
    </source>
</evidence>
<protein>
    <submittedName>
        <fullName evidence="10">Sulfatase-like hydrolase/transferase</fullName>
    </submittedName>
</protein>
<proteinExistence type="predicted"/>
<dbReference type="InterPro" id="IPR017850">
    <property type="entry name" value="Alkaline_phosphatase_core_sf"/>
</dbReference>
<keyword evidence="5 8" id="KW-1133">Transmembrane helix</keyword>
<name>A0A8J7W628_9FIRM</name>
<keyword evidence="6 8" id="KW-0472">Membrane</keyword>
<dbReference type="GO" id="GO:0016787">
    <property type="term" value="F:hydrolase activity"/>
    <property type="evidence" value="ECO:0007669"/>
    <property type="project" value="UniProtKB-KW"/>
</dbReference>
<keyword evidence="10" id="KW-0378">Hydrolase</keyword>
<comment type="caution">
    <text evidence="10">The sequence shown here is derived from an EMBL/GenBank/DDBJ whole genome shotgun (WGS) entry which is preliminary data.</text>
</comment>
<evidence type="ECO:0000256" key="4">
    <source>
        <dbReference type="ARBA" id="ARBA00022692"/>
    </source>
</evidence>
<evidence type="ECO:0000256" key="6">
    <source>
        <dbReference type="ARBA" id="ARBA00023136"/>
    </source>
</evidence>
<feature type="transmembrane region" description="Helical" evidence="8">
    <location>
        <begin position="20"/>
        <end position="42"/>
    </location>
</feature>
<evidence type="ECO:0000256" key="5">
    <source>
        <dbReference type="ARBA" id="ARBA00022989"/>
    </source>
</evidence>
<dbReference type="Pfam" id="PF00884">
    <property type="entry name" value="Sulfatase"/>
    <property type="match status" value="1"/>
</dbReference>
<feature type="compositionally biased region" description="Basic residues" evidence="7">
    <location>
        <begin position="248"/>
        <end position="263"/>
    </location>
</feature>
<evidence type="ECO:0000313" key="11">
    <source>
        <dbReference type="Proteomes" id="UP000675664"/>
    </source>
</evidence>
<feature type="transmembrane region" description="Helical" evidence="8">
    <location>
        <begin position="48"/>
        <end position="66"/>
    </location>
</feature>
<dbReference type="InterPro" id="IPR000917">
    <property type="entry name" value="Sulfatase_N"/>
</dbReference>
<evidence type="ECO:0000256" key="7">
    <source>
        <dbReference type="SAM" id="MobiDB-lite"/>
    </source>
</evidence>
<dbReference type="AlphaFoldDB" id="A0A8J7W628"/>
<dbReference type="Gene3D" id="3.30.1120.170">
    <property type="match status" value="1"/>
</dbReference>
<accession>A0A8J7W628</accession>
<evidence type="ECO:0000256" key="8">
    <source>
        <dbReference type="SAM" id="Phobius"/>
    </source>
</evidence>
<organism evidence="10 11">
    <name type="scientific">Sinanaerobacter chloroacetimidivorans</name>
    <dbReference type="NCBI Taxonomy" id="2818044"/>
    <lineage>
        <taxon>Bacteria</taxon>
        <taxon>Bacillati</taxon>
        <taxon>Bacillota</taxon>
        <taxon>Clostridia</taxon>
        <taxon>Peptostreptococcales</taxon>
        <taxon>Anaerovoracaceae</taxon>
        <taxon>Sinanaerobacter</taxon>
    </lineage>
</organism>
<comment type="subcellular location">
    <subcellularLocation>
        <location evidence="1">Cell membrane</location>
        <topology evidence="1">Multi-pass membrane protein</topology>
    </subcellularLocation>
</comment>
<feature type="domain" description="Sulfatase N-terminal" evidence="9">
    <location>
        <begin position="351"/>
        <end position="648"/>
    </location>
</feature>
<gene>
    <name evidence="10" type="ORF">KCX82_19115</name>
</gene>
<keyword evidence="3" id="KW-1003">Cell membrane</keyword>
<dbReference type="Proteomes" id="UP000675664">
    <property type="component" value="Unassembled WGS sequence"/>
</dbReference>
<feature type="transmembrane region" description="Helical" evidence="8">
    <location>
        <begin position="278"/>
        <end position="297"/>
    </location>
</feature>
<dbReference type="Gene3D" id="3.40.720.10">
    <property type="entry name" value="Alkaline Phosphatase, subunit A"/>
    <property type="match status" value="1"/>
</dbReference>
<reference evidence="10" key="1">
    <citation type="submission" date="2021-04" db="EMBL/GenBank/DDBJ databases">
        <title>Sinoanaerobacter chloroacetimidivorans sp. nov., an obligate anaerobic bacterium isolated from anaerobic sludge.</title>
        <authorList>
            <person name="Bao Y."/>
        </authorList>
    </citation>
    <scope>NUCLEOTIDE SEQUENCE</scope>
    <source>
        <strain evidence="10">BAD-6</strain>
    </source>
</reference>
<feature type="region of interest" description="Disordered" evidence="7">
    <location>
        <begin position="222"/>
        <end position="263"/>
    </location>
</feature>
<dbReference type="SUPFAM" id="SSF53649">
    <property type="entry name" value="Alkaline phosphatase-like"/>
    <property type="match status" value="1"/>
</dbReference>
<evidence type="ECO:0000256" key="2">
    <source>
        <dbReference type="ARBA" id="ARBA00004936"/>
    </source>
</evidence>
<keyword evidence="11" id="KW-1185">Reference proteome</keyword>
<feature type="compositionally biased region" description="Polar residues" evidence="7">
    <location>
        <begin position="223"/>
        <end position="234"/>
    </location>
</feature>
<dbReference type="CDD" id="cd16015">
    <property type="entry name" value="LTA_synthase"/>
    <property type="match status" value="1"/>
</dbReference>
<evidence type="ECO:0000259" key="9">
    <source>
        <dbReference type="Pfam" id="PF00884"/>
    </source>
</evidence>
<dbReference type="PANTHER" id="PTHR47371">
    <property type="entry name" value="LIPOTEICHOIC ACID SYNTHASE"/>
    <property type="match status" value="1"/>
</dbReference>
<dbReference type="EMBL" id="JAGSND010000019">
    <property type="protein sequence ID" value="MBR0599998.1"/>
    <property type="molecule type" value="Genomic_DNA"/>
</dbReference>
<comment type="pathway">
    <text evidence="2">Cell wall biogenesis; lipoteichoic acid biosynthesis.</text>
</comment>
<reference evidence="10" key="2">
    <citation type="submission" date="2021-04" db="EMBL/GenBank/DDBJ databases">
        <authorList>
            <person name="Liu J."/>
        </authorList>
    </citation>
    <scope>NUCLEOTIDE SEQUENCE</scope>
    <source>
        <strain evidence="10">BAD-6</strain>
    </source>
</reference>
<dbReference type="RefSeq" id="WP_227020130.1">
    <property type="nucleotide sequence ID" value="NZ_JAGSND010000019.1"/>
</dbReference>
<evidence type="ECO:0000256" key="1">
    <source>
        <dbReference type="ARBA" id="ARBA00004651"/>
    </source>
</evidence>
<feature type="transmembrane region" description="Helical" evidence="8">
    <location>
        <begin position="73"/>
        <end position="92"/>
    </location>
</feature>
<dbReference type="PANTHER" id="PTHR47371:SF3">
    <property type="entry name" value="PHOSPHOGLYCEROL TRANSFERASE I"/>
    <property type="match status" value="1"/>
</dbReference>